<proteinExistence type="predicted"/>
<accession>A0AAG5DHS5</accession>
<reference evidence="1" key="1">
    <citation type="submission" date="2024-04" db="UniProtKB">
        <authorList>
            <consortium name="EnsemblMetazoa"/>
        </authorList>
    </citation>
    <scope>IDENTIFICATION</scope>
    <source>
        <strain evidence="1">EBRO</strain>
    </source>
</reference>
<name>A0AAG5DHS5_ANOAO</name>
<evidence type="ECO:0000313" key="1">
    <source>
        <dbReference type="EnsemblMetazoa" id="ENSAATROPP010273"/>
    </source>
</evidence>
<evidence type="ECO:0000313" key="2">
    <source>
        <dbReference type="Proteomes" id="UP000075880"/>
    </source>
</evidence>
<organism evidence="1 2">
    <name type="scientific">Anopheles atroparvus</name>
    <name type="common">European mosquito</name>
    <dbReference type="NCBI Taxonomy" id="41427"/>
    <lineage>
        <taxon>Eukaryota</taxon>
        <taxon>Metazoa</taxon>
        <taxon>Ecdysozoa</taxon>
        <taxon>Arthropoda</taxon>
        <taxon>Hexapoda</taxon>
        <taxon>Insecta</taxon>
        <taxon>Pterygota</taxon>
        <taxon>Neoptera</taxon>
        <taxon>Endopterygota</taxon>
        <taxon>Diptera</taxon>
        <taxon>Nematocera</taxon>
        <taxon>Culicoidea</taxon>
        <taxon>Culicidae</taxon>
        <taxon>Anophelinae</taxon>
        <taxon>Anopheles</taxon>
    </lineage>
</organism>
<dbReference type="Proteomes" id="UP000075880">
    <property type="component" value="Unassembled WGS sequence"/>
</dbReference>
<protein>
    <submittedName>
        <fullName evidence="1">Uncharacterized protein</fullName>
    </submittedName>
</protein>
<dbReference type="EnsemblMetazoa" id="ENSAATROPT011364">
    <property type="protein sequence ID" value="ENSAATROPP010273"/>
    <property type="gene ID" value="ENSAATROPG009255"/>
</dbReference>
<keyword evidence="2" id="KW-1185">Reference proteome</keyword>
<sequence>MKHVEHAYHSSSLSRKYLSERTPSSAVFCLIGWFKAHGSGQVLSVDKENFSDSFRIVINS</sequence>
<dbReference type="AlphaFoldDB" id="A0AAG5DHS5"/>